<proteinExistence type="predicted"/>
<evidence type="ECO:0008006" key="4">
    <source>
        <dbReference type="Google" id="ProtNLM"/>
    </source>
</evidence>
<dbReference type="EMBL" id="JAULSW010000004">
    <property type="protein sequence ID" value="KAK3385821.1"/>
    <property type="molecule type" value="Genomic_DNA"/>
</dbReference>
<sequence length="293" mass="31077">MYPSHAVSSLLVLAGFLSPALALSKCACKKNPVLSVLSAAETASEFCSTFLGIQTQTVTVSPSTTVSTVVVALETETITVPLTATASTLVTSTKLSTTTTTHYLRNAGGPAQRRRAIVDREVPPGLEQFPEVAISTACSCYIGTTSTSAATVTVTSAYATTETSTSTDITTITVSPTVTTTTATAVTETTATSTVTVEQQLTYVARYTSHCVPYNYQTLDFGLTAPSLTFEVAFQLCAAKCWSYVGCTQIYVGYDGGSNFDCMTGTTGSFGWDASEFQCNYPPIHQYGYWFSR</sequence>
<dbReference type="Proteomes" id="UP001285441">
    <property type="component" value="Unassembled WGS sequence"/>
</dbReference>
<accession>A0AAE0U004</accession>
<feature type="signal peptide" evidence="1">
    <location>
        <begin position="1"/>
        <end position="22"/>
    </location>
</feature>
<name>A0AAE0U004_9PEZI</name>
<organism evidence="2 3">
    <name type="scientific">Podospora didyma</name>
    <dbReference type="NCBI Taxonomy" id="330526"/>
    <lineage>
        <taxon>Eukaryota</taxon>
        <taxon>Fungi</taxon>
        <taxon>Dikarya</taxon>
        <taxon>Ascomycota</taxon>
        <taxon>Pezizomycotina</taxon>
        <taxon>Sordariomycetes</taxon>
        <taxon>Sordariomycetidae</taxon>
        <taxon>Sordariales</taxon>
        <taxon>Podosporaceae</taxon>
        <taxon>Podospora</taxon>
    </lineage>
</organism>
<keyword evidence="1" id="KW-0732">Signal</keyword>
<evidence type="ECO:0000313" key="2">
    <source>
        <dbReference type="EMBL" id="KAK3385821.1"/>
    </source>
</evidence>
<evidence type="ECO:0000256" key="1">
    <source>
        <dbReference type="SAM" id="SignalP"/>
    </source>
</evidence>
<evidence type="ECO:0000313" key="3">
    <source>
        <dbReference type="Proteomes" id="UP001285441"/>
    </source>
</evidence>
<reference evidence="2" key="1">
    <citation type="journal article" date="2023" name="Mol. Phylogenet. Evol.">
        <title>Genome-scale phylogeny and comparative genomics of the fungal order Sordariales.</title>
        <authorList>
            <person name="Hensen N."/>
            <person name="Bonometti L."/>
            <person name="Westerberg I."/>
            <person name="Brannstrom I.O."/>
            <person name="Guillou S."/>
            <person name="Cros-Aarteil S."/>
            <person name="Calhoun S."/>
            <person name="Haridas S."/>
            <person name="Kuo A."/>
            <person name="Mondo S."/>
            <person name="Pangilinan J."/>
            <person name="Riley R."/>
            <person name="LaButti K."/>
            <person name="Andreopoulos B."/>
            <person name="Lipzen A."/>
            <person name="Chen C."/>
            <person name="Yan M."/>
            <person name="Daum C."/>
            <person name="Ng V."/>
            <person name="Clum A."/>
            <person name="Steindorff A."/>
            <person name="Ohm R.A."/>
            <person name="Martin F."/>
            <person name="Silar P."/>
            <person name="Natvig D.O."/>
            <person name="Lalanne C."/>
            <person name="Gautier V."/>
            <person name="Ament-Velasquez S.L."/>
            <person name="Kruys A."/>
            <person name="Hutchinson M.I."/>
            <person name="Powell A.J."/>
            <person name="Barry K."/>
            <person name="Miller A.N."/>
            <person name="Grigoriev I.V."/>
            <person name="Debuchy R."/>
            <person name="Gladieux P."/>
            <person name="Hiltunen Thoren M."/>
            <person name="Johannesson H."/>
        </authorList>
    </citation>
    <scope>NUCLEOTIDE SEQUENCE</scope>
    <source>
        <strain evidence="2">CBS 232.78</strain>
    </source>
</reference>
<keyword evidence="3" id="KW-1185">Reference proteome</keyword>
<gene>
    <name evidence="2" type="ORF">B0H63DRAFT_187851</name>
</gene>
<reference evidence="2" key="2">
    <citation type="submission" date="2023-06" db="EMBL/GenBank/DDBJ databases">
        <authorList>
            <consortium name="Lawrence Berkeley National Laboratory"/>
            <person name="Haridas S."/>
            <person name="Hensen N."/>
            <person name="Bonometti L."/>
            <person name="Westerberg I."/>
            <person name="Brannstrom I.O."/>
            <person name="Guillou S."/>
            <person name="Cros-Aarteil S."/>
            <person name="Calhoun S."/>
            <person name="Kuo A."/>
            <person name="Mondo S."/>
            <person name="Pangilinan J."/>
            <person name="Riley R."/>
            <person name="LaButti K."/>
            <person name="Andreopoulos B."/>
            <person name="Lipzen A."/>
            <person name="Chen C."/>
            <person name="Yanf M."/>
            <person name="Daum C."/>
            <person name="Ng V."/>
            <person name="Clum A."/>
            <person name="Steindorff A."/>
            <person name="Ohm R."/>
            <person name="Martin F."/>
            <person name="Silar P."/>
            <person name="Natvig D."/>
            <person name="Lalanne C."/>
            <person name="Gautier V."/>
            <person name="Ament-velasquez S.L."/>
            <person name="Kruys A."/>
            <person name="Hutchinson M.I."/>
            <person name="Powell A.J."/>
            <person name="Barry K."/>
            <person name="Miller A.N."/>
            <person name="Grigoriev I.V."/>
            <person name="Debuchy R."/>
            <person name="Gladieux P."/>
            <person name="Thoren M.H."/>
            <person name="Johannesson H."/>
        </authorList>
    </citation>
    <scope>NUCLEOTIDE SEQUENCE</scope>
    <source>
        <strain evidence="2">CBS 232.78</strain>
    </source>
</reference>
<comment type="caution">
    <text evidence="2">The sequence shown here is derived from an EMBL/GenBank/DDBJ whole genome shotgun (WGS) entry which is preliminary data.</text>
</comment>
<protein>
    <recommendedName>
        <fullName evidence="4">Apple domain-containing protein</fullName>
    </recommendedName>
</protein>
<feature type="chain" id="PRO_5042222472" description="Apple domain-containing protein" evidence="1">
    <location>
        <begin position="23"/>
        <end position="293"/>
    </location>
</feature>
<dbReference type="AlphaFoldDB" id="A0AAE0U004"/>